<evidence type="ECO:0000256" key="5">
    <source>
        <dbReference type="ARBA" id="ARBA00022833"/>
    </source>
</evidence>
<feature type="binding site" evidence="8">
    <location>
        <position position="317"/>
    </location>
    <ligand>
        <name>Zn(2+)</name>
        <dbReference type="ChEBI" id="CHEBI:29105"/>
        <note>catalytic</note>
    </ligand>
</feature>
<dbReference type="Gene3D" id="3.10.170.20">
    <property type="match status" value="1"/>
</dbReference>
<feature type="transmembrane region" description="Helical" evidence="10">
    <location>
        <begin position="635"/>
        <end position="661"/>
    </location>
</feature>
<keyword evidence="3 8" id="KW-0479">Metal-binding</keyword>
<feature type="active site" evidence="7">
    <location>
        <position position="229"/>
    </location>
</feature>
<evidence type="ECO:0000313" key="13">
    <source>
        <dbReference type="Proteomes" id="UP000001357"/>
    </source>
</evidence>
<dbReference type="GeneID" id="5889503"/>
<feature type="region of interest" description="Disordered" evidence="9">
    <location>
        <begin position="750"/>
        <end position="771"/>
    </location>
</feature>
<proteinExistence type="inferred from homology"/>
<feature type="chain" id="PRO_5002742464" description="Leishmanolysin-like peptidase" evidence="11">
    <location>
        <begin position="33"/>
        <end position="771"/>
    </location>
</feature>
<keyword evidence="11" id="KW-0732">Signal</keyword>
<sequence>MGADPRLPRRCLPERLLRGLLVLACCLTLGTSDEALRPVRITYDIMDTALRDLQPIATAVAEQLRPLLQGWSHAHVRKNPSARRILIGGPHALSSSSPTSASSAVYSTERMTLPRLYCVGRNEEGTCISNNPYTVETCDGLPLNASYLESTACSAGSGFCLSQTNDGVLADLIILLALDDETNACEGRTARAVPCLRASNARPIAGAVRFCTTAFLQDDAASHNLLLHETIHALGLADAHAPFFRECTPATQLENCTLRDANTVVVAGEGNRYYANLSTARNQVQALFGCSEHQVNQTPGVLLEQATDGREPPPLDHWEFTLFPLEIMTINWNSPMDRLRTLTRITLAALQDTGWYLADLNGVPDTLGSSPFRCRQAWGECGRIDDNSHYPASFFCDPNQAGALRCYPQDNYLAACIASTASAPCAMLTPINDCAEEEILRAFANDTSDTNDIITCLALSNASATCGATKCLGKDTFWAASDNNLVWQLCDEDMCPASAVDACGLTSAAFTSQQAVLVTLLFSQQNPGASYPWSAGNWTRALRTQLRQVISGFCPEQLHVVRLEYISRVSQTKVKVSFYLAALNGCPSEPEDIVYSFAARNITFSVRLEAWTYAYLQLVPEETDVTTSVSTSSTLTIFIISVLLVALGLLPAAVVMLVAALQGYAFWRSAAVGIGGTRGEYFLDLEGSDQTSTERQPAGDTLRANASEATPAALGLSLYLAPPPLALDPRPLARPDAPVTEVADLDARLTTSNANAAPGEARRASLRAAWQ</sequence>
<dbReference type="GO" id="GO:0007155">
    <property type="term" value="P:cell adhesion"/>
    <property type="evidence" value="ECO:0007669"/>
    <property type="project" value="InterPro"/>
</dbReference>
<keyword evidence="10" id="KW-0812">Transmembrane</keyword>
<dbReference type="GO" id="GO:0006508">
    <property type="term" value="P:proteolysis"/>
    <property type="evidence" value="ECO:0007669"/>
    <property type="project" value="UniProtKB-KW"/>
</dbReference>
<dbReference type="RefSeq" id="XP_001744340.1">
    <property type="nucleotide sequence ID" value="XM_001744288.1"/>
</dbReference>
<evidence type="ECO:0000256" key="11">
    <source>
        <dbReference type="SAM" id="SignalP"/>
    </source>
</evidence>
<dbReference type="PANTHER" id="PTHR10942">
    <property type="entry name" value="LEISHMANOLYSIN-LIKE PEPTIDASE"/>
    <property type="match status" value="1"/>
</dbReference>
<keyword evidence="6 8" id="KW-0482">Metalloprotease</keyword>
<evidence type="ECO:0000256" key="7">
    <source>
        <dbReference type="PIRSR" id="PIRSR601577-1"/>
    </source>
</evidence>
<dbReference type="GO" id="GO:0016020">
    <property type="term" value="C:membrane"/>
    <property type="evidence" value="ECO:0007669"/>
    <property type="project" value="InterPro"/>
</dbReference>
<dbReference type="GO" id="GO:0004222">
    <property type="term" value="F:metalloendopeptidase activity"/>
    <property type="evidence" value="ECO:0007669"/>
    <property type="project" value="InterPro"/>
</dbReference>
<evidence type="ECO:0000313" key="12">
    <source>
        <dbReference type="EMBL" id="EDQ91043.1"/>
    </source>
</evidence>
<dbReference type="GO" id="GO:0005737">
    <property type="term" value="C:cytoplasm"/>
    <property type="evidence" value="ECO:0000318"/>
    <property type="project" value="GO_Central"/>
</dbReference>
<evidence type="ECO:0000256" key="10">
    <source>
        <dbReference type="SAM" id="Phobius"/>
    </source>
</evidence>
<dbReference type="InterPro" id="IPR001577">
    <property type="entry name" value="Peptidase_M8"/>
</dbReference>
<dbReference type="Proteomes" id="UP000001357">
    <property type="component" value="Unassembled WGS sequence"/>
</dbReference>
<evidence type="ECO:0000256" key="2">
    <source>
        <dbReference type="ARBA" id="ARBA00022670"/>
    </source>
</evidence>
<dbReference type="InParanoid" id="A9UV97"/>
<evidence type="ECO:0000256" key="1">
    <source>
        <dbReference type="ARBA" id="ARBA00005860"/>
    </source>
</evidence>
<evidence type="ECO:0000256" key="9">
    <source>
        <dbReference type="SAM" id="MobiDB-lite"/>
    </source>
</evidence>
<dbReference type="PANTHER" id="PTHR10942:SF0">
    <property type="entry name" value="LEISHMANOLYSIN-LIKE PEPTIDASE"/>
    <property type="match status" value="1"/>
</dbReference>
<dbReference type="SUPFAM" id="SSF55486">
    <property type="entry name" value="Metalloproteases ('zincins'), catalytic domain"/>
    <property type="match status" value="1"/>
</dbReference>
<organism evidence="12 13">
    <name type="scientific">Monosiga brevicollis</name>
    <name type="common">Choanoflagellate</name>
    <dbReference type="NCBI Taxonomy" id="81824"/>
    <lineage>
        <taxon>Eukaryota</taxon>
        <taxon>Choanoflagellata</taxon>
        <taxon>Craspedida</taxon>
        <taxon>Salpingoecidae</taxon>
        <taxon>Monosiga</taxon>
    </lineage>
</organism>
<name>A9UV97_MONBE</name>
<feature type="binding site" evidence="8">
    <location>
        <position position="228"/>
    </location>
    <ligand>
        <name>Zn(2+)</name>
        <dbReference type="ChEBI" id="CHEBI:29105"/>
        <note>catalytic</note>
    </ligand>
</feature>
<comment type="similarity">
    <text evidence="1">Belongs to the peptidase M8 family.</text>
</comment>
<dbReference type="KEGG" id="mbr:MONBRDRAFT_6773"/>
<protein>
    <recommendedName>
        <fullName evidence="14">Leishmanolysin-like peptidase</fullName>
    </recommendedName>
</protein>
<reference evidence="12 13" key="1">
    <citation type="journal article" date="2008" name="Nature">
        <title>The genome of the choanoflagellate Monosiga brevicollis and the origin of metazoans.</title>
        <authorList>
            <consortium name="JGI Sequencing"/>
            <person name="King N."/>
            <person name="Westbrook M.J."/>
            <person name="Young S.L."/>
            <person name="Kuo A."/>
            <person name="Abedin M."/>
            <person name="Chapman J."/>
            <person name="Fairclough S."/>
            <person name="Hellsten U."/>
            <person name="Isogai Y."/>
            <person name="Letunic I."/>
            <person name="Marr M."/>
            <person name="Pincus D."/>
            <person name="Putnam N."/>
            <person name="Rokas A."/>
            <person name="Wright K.J."/>
            <person name="Zuzow R."/>
            <person name="Dirks W."/>
            <person name="Good M."/>
            <person name="Goodstein D."/>
            <person name="Lemons D."/>
            <person name="Li W."/>
            <person name="Lyons J.B."/>
            <person name="Morris A."/>
            <person name="Nichols S."/>
            <person name="Richter D.J."/>
            <person name="Salamov A."/>
            <person name="Bork P."/>
            <person name="Lim W.A."/>
            <person name="Manning G."/>
            <person name="Miller W.T."/>
            <person name="McGinnis W."/>
            <person name="Shapiro H."/>
            <person name="Tjian R."/>
            <person name="Grigoriev I.V."/>
            <person name="Rokhsar D."/>
        </authorList>
    </citation>
    <scope>NUCLEOTIDE SEQUENCE [LARGE SCALE GENOMIC DNA]</scope>
    <source>
        <strain evidence="13">MX1 / ATCC 50154</strain>
    </source>
</reference>
<gene>
    <name evidence="12" type="ORF">MONBRDRAFT_6773</name>
</gene>
<keyword evidence="10" id="KW-1133">Transmembrane helix</keyword>
<evidence type="ECO:0000256" key="8">
    <source>
        <dbReference type="PIRSR" id="PIRSR601577-2"/>
    </source>
</evidence>
<dbReference type="GO" id="GO:0046872">
    <property type="term" value="F:metal ion binding"/>
    <property type="evidence" value="ECO:0007669"/>
    <property type="project" value="UniProtKB-KW"/>
</dbReference>
<evidence type="ECO:0000256" key="4">
    <source>
        <dbReference type="ARBA" id="ARBA00022801"/>
    </source>
</evidence>
<accession>A9UV97</accession>
<evidence type="ECO:0000256" key="3">
    <source>
        <dbReference type="ARBA" id="ARBA00022723"/>
    </source>
</evidence>
<evidence type="ECO:0000256" key="6">
    <source>
        <dbReference type="ARBA" id="ARBA00023049"/>
    </source>
</evidence>
<evidence type="ECO:0008006" key="14">
    <source>
        <dbReference type="Google" id="ProtNLM"/>
    </source>
</evidence>
<dbReference type="GO" id="GO:0008233">
    <property type="term" value="F:peptidase activity"/>
    <property type="evidence" value="ECO:0000318"/>
    <property type="project" value="GO_Central"/>
</dbReference>
<keyword evidence="10" id="KW-0472">Membrane</keyword>
<feature type="signal peptide" evidence="11">
    <location>
        <begin position="1"/>
        <end position="32"/>
    </location>
</feature>
<dbReference type="AlphaFoldDB" id="A9UV97"/>
<keyword evidence="13" id="KW-1185">Reference proteome</keyword>
<keyword evidence="4" id="KW-0378">Hydrolase</keyword>
<feature type="binding site" evidence="8">
    <location>
        <position position="232"/>
    </location>
    <ligand>
        <name>Zn(2+)</name>
        <dbReference type="ChEBI" id="CHEBI:29105"/>
        <note>catalytic</note>
    </ligand>
</feature>
<keyword evidence="5 8" id="KW-0862">Zinc</keyword>
<keyword evidence="2" id="KW-0645">Protease</keyword>
<dbReference type="EMBL" id="CH991546">
    <property type="protein sequence ID" value="EDQ91043.1"/>
    <property type="molecule type" value="Genomic_DNA"/>
</dbReference>
<dbReference type="Gene3D" id="3.90.132.10">
    <property type="entry name" value="Leishmanolysin , domain 2"/>
    <property type="match status" value="1"/>
</dbReference>
<comment type="cofactor">
    <cofactor evidence="8">
        <name>Zn(2+)</name>
        <dbReference type="ChEBI" id="CHEBI:29105"/>
    </cofactor>
    <text evidence="8">Binds 1 zinc ion per subunit.</text>
</comment>